<dbReference type="AlphaFoldDB" id="A0A6J7JD82"/>
<keyword evidence="2" id="KW-0479">Metal-binding</keyword>
<evidence type="ECO:0000256" key="8">
    <source>
        <dbReference type="ARBA" id="ARBA00023277"/>
    </source>
</evidence>
<evidence type="ECO:0000256" key="6">
    <source>
        <dbReference type="ARBA" id="ARBA00022842"/>
    </source>
</evidence>
<sequence length="292" mass="29268">MTAVSRRTTVCVVGGVNVDLVVRVPTLPSPGETVSGGAFTQSVGGKAANQAVAAQRLGALAHLVASVGDDAFGDLALAALRGEGVDVSRVRVRLGVATGVALICVDDAGENSIAVAPGANDLLDALPDDTTHFDATLCLLEAPDAVLIDTARRALGLLVLNAAPARAIPEELLSRTDVLIANEGEHAAIEHQLADFTGIVIVTLGSKGAIAQQRGVTLARATPPAVRALDSVGAGDAFCGCLVVDLARGLPIAEALERACVAGALATTALGAQSALPRADAVTALWRSSGSG</sequence>
<evidence type="ECO:0000256" key="3">
    <source>
        <dbReference type="ARBA" id="ARBA00022741"/>
    </source>
</evidence>
<dbReference type="GO" id="GO:0005524">
    <property type="term" value="F:ATP binding"/>
    <property type="evidence" value="ECO:0007669"/>
    <property type="project" value="UniProtKB-KW"/>
</dbReference>
<dbReference type="Pfam" id="PF00294">
    <property type="entry name" value="PfkB"/>
    <property type="match status" value="1"/>
</dbReference>
<proteinExistence type="inferred from homology"/>
<keyword evidence="4" id="KW-0418">Kinase</keyword>
<organism evidence="10">
    <name type="scientific">freshwater metagenome</name>
    <dbReference type="NCBI Taxonomy" id="449393"/>
    <lineage>
        <taxon>unclassified sequences</taxon>
        <taxon>metagenomes</taxon>
        <taxon>ecological metagenomes</taxon>
    </lineage>
</organism>
<dbReference type="HAMAP" id="MF_01987">
    <property type="entry name" value="Ribokinase"/>
    <property type="match status" value="1"/>
</dbReference>
<feature type="domain" description="Carbohydrate kinase PfkB" evidence="9">
    <location>
        <begin position="8"/>
        <end position="277"/>
    </location>
</feature>
<accession>A0A6J7JD82</accession>
<gene>
    <name evidence="10" type="ORF">UFOPK3773_00833</name>
</gene>
<evidence type="ECO:0000256" key="4">
    <source>
        <dbReference type="ARBA" id="ARBA00022777"/>
    </source>
</evidence>
<dbReference type="InterPro" id="IPR029056">
    <property type="entry name" value="Ribokinase-like"/>
</dbReference>
<dbReference type="Gene3D" id="3.40.1190.20">
    <property type="match status" value="1"/>
</dbReference>
<keyword evidence="3" id="KW-0547">Nucleotide-binding</keyword>
<dbReference type="InterPro" id="IPR002139">
    <property type="entry name" value="Ribo/fructo_kinase"/>
</dbReference>
<keyword evidence="7" id="KW-0630">Potassium</keyword>
<reference evidence="10" key="1">
    <citation type="submission" date="2020-05" db="EMBL/GenBank/DDBJ databases">
        <authorList>
            <person name="Chiriac C."/>
            <person name="Salcher M."/>
            <person name="Ghai R."/>
            <person name="Kavagutti S V."/>
        </authorList>
    </citation>
    <scope>NUCLEOTIDE SEQUENCE</scope>
</reference>
<dbReference type="GO" id="GO:0004747">
    <property type="term" value="F:ribokinase activity"/>
    <property type="evidence" value="ECO:0007669"/>
    <property type="project" value="InterPro"/>
</dbReference>
<dbReference type="CDD" id="cd01174">
    <property type="entry name" value="ribokinase"/>
    <property type="match status" value="1"/>
</dbReference>
<evidence type="ECO:0000256" key="5">
    <source>
        <dbReference type="ARBA" id="ARBA00022840"/>
    </source>
</evidence>
<dbReference type="GO" id="GO:0005829">
    <property type="term" value="C:cytosol"/>
    <property type="evidence" value="ECO:0007669"/>
    <property type="project" value="TreeGrafter"/>
</dbReference>
<name>A0A6J7JD82_9ZZZZ</name>
<keyword evidence="5" id="KW-0067">ATP-binding</keyword>
<evidence type="ECO:0000259" key="9">
    <source>
        <dbReference type="Pfam" id="PF00294"/>
    </source>
</evidence>
<dbReference type="PRINTS" id="PR00990">
    <property type="entry name" value="RIBOKINASE"/>
</dbReference>
<dbReference type="GO" id="GO:0006014">
    <property type="term" value="P:D-ribose metabolic process"/>
    <property type="evidence" value="ECO:0007669"/>
    <property type="project" value="InterPro"/>
</dbReference>
<evidence type="ECO:0000256" key="7">
    <source>
        <dbReference type="ARBA" id="ARBA00022958"/>
    </source>
</evidence>
<evidence type="ECO:0000256" key="1">
    <source>
        <dbReference type="ARBA" id="ARBA00022679"/>
    </source>
</evidence>
<dbReference type="InterPro" id="IPR011611">
    <property type="entry name" value="PfkB_dom"/>
</dbReference>
<evidence type="ECO:0000256" key="2">
    <source>
        <dbReference type="ARBA" id="ARBA00022723"/>
    </source>
</evidence>
<dbReference type="PANTHER" id="PTHR10584">
    <property type="entry name" value="SUGAR KINASE"/>
    <property type="match status" value="1"/>
</dbReference>
<keyword evidence="1" id="KW-0808">Transferase</keyword>
<evidence type="ECO:0000313" key="10">
    <source>
        <dbReference type="EMBL" id="CAB4940594.1"/>
    </source>
</evidence>
<dbReference type="SUPFAM" id="SSF53613">
    <property type="entry name" value="Ribokinase-like"/>
    <property type="match status" value="1"/>
</dbReference>
<dbReference type="EMBL" id="CAFBNF010000072">
    <property type="protein sequence ID" value="CAB4940594.1"/>
    <property type="molecule type" value="Genomic_DNA"/>
</dbReference>
<dbReference type="GO" id="GO:0046872">
    <property type="term" value="F:metal ion binding"/>
    <property type="evidence" value="ECO:0007669"/>
    <property type="project" value="UniProtKB-KW"/>
</dbReference>
<dbReference type="PANTHER" id="PTHR10584:SF166">
    <property type="entry name" value="RIBOKINASE"/>
    <property type="match status" value="1"/>
</dbReference>
<protein>
    <submittedName>
        <fullName evidence="10">Unannotated protein</fullName>
    </submittedName>
</protein>
<keyword evidence="6" id="KW-0460">Magnesium</keyword>
<keyword evidence="8" id="KW-0119">Carbohydrate metabolism</keyword>
<dbReference type="InterPro" id="IPR011877">
    <property type="entry name" value="Ribokinase"/>
</dbReference>